<feature type="signal peptide" evidence="2">
    <location>
        <begin position="1"/>
        <end position="20"/>
    </location>
</feature>
<evidence type="ECO:0008006" key="5">
    <source>
        <dbReference type="Google" id="ProtNLM"/>
    </source>
</evidence>
<accession>A0AB73C016</accession>
<comment type="caution">
    <text evidence="3">The sequence shown here is derived from an EMBL/GenBank/DDBJ whole genome shotgun (WGS) entry which is preliminary data.</text>
</comment>
<feature type="compositionally biased region" description="Basic and acidic residues" evidence="1">
    <location>
        <begin position="72"/>
        <end position="85"/>
    </location>
</feature>
<sequence length="377" mass="42893">MKKLALVLGSLLVIGSAASAKEVMPAPMPEPEVKIVEKPVEVIVYRDRVVQAPAKWKPNGSVGVELRTQGKVENKGKKATEENARKGWAGKEPNVRLETKASVNFTENQNLEVRTRQTHVLTKTDSDKEESNHKDTQVRIRHTYNFGKLGSSKVGFKVASQYLHDDHVDSLRTRAVFDFADYIYSNSLFKTTALEIGPSYKYVWGGNDDRYYNALGLYANAEFELPYGFGFQAEFEDAFTYTSTGKGDGKRDKAKLGHADFVLSHSLDLYKEGKHSLAFLNELEYETFWAWDKKDASMEEWPHVDGHGRVNSEGKNKKWGAYELTYTPKLQYNYQATEFVKLYAAIGGEYVNRENNKSTARYWRWNPTAWAGMKVTF</sequence>
<dbReference type="EMBL" id="JAAH01000189">
    <property type="protein sequence ID" value="KDE69303.1"/>
    <property type="molecule type" value="Genomic_DNA"/>
</dbReference>
<keyword evidence="2" id="KW-0732">Signal</keyword>
<organism evidence="3 4">
    <name type="scientific">Fusobacterium necrophorum DJ-2</name>
    <dbReference type="NCBI Taxonomy" id="1441737"/>
    <lineage>
        <taxon>Bacteria</taxon>
        <taxon>Fusobacteriati</taxon>
        <taxon>Fusobacteriota</taxon>
        <taxon>Fusobacteriia</taxon>
        <taxon>Fusobacteriales</taxon>
        <taxon>Fusobacteriaceae</taxon>
        <taxon>Fusobacterium</taxon>
    </lineage>
</organism>
<evidence type="ECO:0000256" key="2">
    <source>
        <dbReference type="SAM" id="SignalP"/>
    </source>
</evidence>
<proteinExistence type="predicted"/>
<evidence type="ECO:0000256" key="1">
    <source>
        <dbReference type="SAM" id="MobiDB-lite"/>
    </source>
</evidence>
<evidence type="ECO:0000313" key="4">
    <source>
        <dbReference type="Proteomes" id="UP000027058"/>
    </source>
</evidence>
<gene>
    <name evidence="3" type="ORF">FUSO8_11915</name>
</gene>
<name>A0AB73C016_9FUSO</name>
<dbReference type="AlphaFoldDB" id="A0AB73C016"/>
<feature type="chain" id="PRO_5044501074" description="Major outer membrane protein" evidence="2">
    <location>
        <begin position="21"/>
        <end position="377"/>
    </location>
</feature>
<feature type="region of interest" description="Disordered" evidence="1">
    <location>
        <begin position="72"/>
        <end position="91"/>
    </location>
</feature>
<dbReference type="RefSeq" id="WP_035904389.1">
    <property type="nucleotide sequence ID" value="NZ_JAAH01000189.1"/>
</dbReference>
<protein>
    <recommendedName>
        <fullName evidence="5">Major outer membrane protein</fullName>
    </recommendedName>
</protein>
<reference evidence="3 4" key="1">
    <citation type="submission" date="2014-01" db="EMBL/GenBank/DDBJ databases">
        <title>Comparative genomics of Fusobacterium necrophorum wild isolates.</title>
        <authorList>
            <person name="Kittichotirat W."/>
            <person name="Bumgarner R.E."/>
            <person name="Lawrence P."/>
        </authorList>
    </citation>
    <scope>NUCLEOTIDE SEQUENCE [LARGE SCALE GENOMIC DNA]</scope>
    <source>
        <strain evidence="3 4">DJ-2</strain>
    </source>
</reference>
<dbReference type="Proteomes" id="UP000027058">
    <property type="component" value="Unassembled WGS sequence"/>
</dbReference>
<evidence type="ECO:0000313" key="3">
    <source>
        <dbReference type="EMBL" id="KDE69303.1"/>
    </source>
</evidence>